<gene>
    <name evidence="3" type="ORF">SHERM_11163</name>
</gene>
<proteinExistence type="predicted"/>
<name>A0A9N7MK98_STRHE</name>
<feature type="compositionally biased region" description="Polar residues" evidence="1">
    <location>
        <begin position="1"/>
        <end position="11"/>
    </location>
</feature>
<feature type="domain" description="Myb-like" evidence="2">
    <location>
        <begin position="362"/>
        <end position="400"/>
    </location>
</feature>
<dbReference type="EMBL" id="CACSLK010003174">
    <property type="protein sequence ID" value="CAA0808948.1"/>
    <property type="molecule type" value="Genomic_DNA"/>
</dbReference>
<dbReference type="OrthoDB" id="39591at2759"/>
<feature type="compositionally biased region" description="Basic and acidic residues" evidence="1">
    <location>
        <begin position="78"/>
        <end position="91"/>
    </location>
</feature>
<protein>
    <submittedName>
        <fullName evidence="3">Myb family transcription factor</fullName>
    </submittedName>
</protein>
<evidence type="ECO:0000313" key="3">
    <source>
        <dbReference type="EMBL" id="CAA0808948.1"/>
    </source>
</evidence>
<dbReference type="PROSITE" id="PS50090">
    <property type="entry name" value="MYB_LIKE"/>
    <property type="match status" value="2"/>
</dbReference>
<sequence>MGTRDTQNSSAVKPIEQVRASLSGKDDTFGEHSNQKKEMKKKKNKWGEVAEAYNEGLEKRELHVDHGEDDSGGAMMNLEKKSKNKNWELNRTEMNNAKDVQESEVERKLDGESNSEQKSTEDNNKERKKKKSKRKHDEVDFEVEGEKHIKESGQHSQNLEGDDAGKAERKKMKKEKEDMKDDNWSRDTSGEAMNDEGDFPCVQQECVPDNVEGKIESNEHDDGYAAEELERKKERKKKKKEHLKDYSPAAQQNNAETDRNGHMRTNEMQINSNPTKGTVERDNLVRGRRFTPEEYEIVKAAVNDYILSHNLGDEGLDVVLDCKKHRKVRGCWKEIGSSMPHRPTSAVYTRAHVLFRRSENRKWSEEEYEEVLKFCEEHDRQWRKLGDKLGKHMKHVRDTWLWLRLAKSREEKKSMHGMLRDNICWTTISDELSTRSAPRCCFKWYNQLTSSMVAQGMWADSDDYRLIGRLYRLDASCVEDVEWDGVVEGRDGDMCRKRWNQMALQLGRNGHKPFAEQVEVLAQRYCPYLLEAREAWDAKPRLP</sequence>
<evidence type="ECO:0000256" key="1">
    <source>
        <dbReference type="SAM" id="MobiDB-lite"/>
    </source>
</evidence>
<feature type="compositionally biased region" description="Basic and acidic residues" evidence="1">
    <location>
        <begin position="24"/>
        <end position="37"/>
    </location>
</feature>
<feature type="domain" description="Myb-like" evidence="2">
    <location>
        <begin position="450"/>
        <end position="503"/>
    </location>
</feature>
<dbReference type="SMART" id="SM00717">
    <property type="entry name" value="SANT"/>
    <property type="match status" value="2"/>
</dbReference>
<keyword evidence="4" id="KW-1185">Reference proteome</keyword>
<organism evidence="3 4">
    <name type="scientific">Striga hermonthica</name>
    <name type="common">Purple witchweed</name>
    <name type="synonym">Buchnera hermonthica</name>
    <dbReference type="NCBI Taxonomy" id="68872"/>
    <lineage>
        <taxon>Eukaryota</taxon>
        <taxon>Viridiplantae</taxon>
        <taxon>Streptophyta</taxon>
        <taxon>Embryophyta</taxon>
        <taxon>Tracheophyta</taxon>
        <taxon>Spermatophyta</taxon>
        <taxon>Magnoliopsida</taxon>
        <taxon>eudicotyledons</taxon>
        <taxon>Gunneridae</taxon>
        <taxon>Pentapetalae</taxon>
        <taxon>asterids</taxon>
        <taxon>lamiids</taxon>
        <taxon>Lamiales</taxon>
        <taxon>Orobanchaceae</taxon>
        <taxon>Buchnereae</taxon>
        <taxon>Striga</taxon>
    </lineage>
</organism>
<dbReference type="PANTHER" id="PTHR47430:SF4">
    <property type="entry name" value="GB|AAC33480.1"/>
    <property type="match status" value="1"/>
</dbReference>
<feature type="compositionally biased region" description="Basic and acidic residues" evidence="1">
    <location>
        <begin position="174"/>
        <end position="189"/>
    </location>
</feature>
<dbReference type="SUPFAM" id="SSF46689">
    <property type="entry name" value="Homeodomain-like"/>
    <property type="match status" value="2"/>
</dbReference>
<dbReference type="Proteomes" id="UP001153555">
    <property type="component" value="Unassembled WGS sequence"/>
</dbReference>
<feature type="compositionally biased region" description="Basic and acidic residues" evidence="1">
    <location>
        <begin position="144"/>
        <end position="153"/>
    </location>
</feature>
<dbReference type="InterPro" id="IPR001005">
    <property type="entry name" value="SANT/Myb"/>
</dbReference>
<evidence type="ECO:0000313" key="4">
    <source>
        <dbReference type="Proteomes" id="UP001153555"/>
    </source>
</evidence>
<comment type="caution">
    <text evidence="3">The sequence shown here is derived from an EMBL/GenBank/DDBJ whole genome shotgun (WGS) entry which is preliminary data.</text>
</comment>
<dbReference type="InterPro" id="IPR009057">
    <property type="entry name" value="Homeodomain-like_sf"/>
</dbReference>
<feature type="region of interest" description="Disordered" evidence="1">
    <location>
        <begin position="213"/>
        <end position="260"/>
    </location>
</feature>
<reference evidence="3" key="1">
    <citation type="submission" date="2019-12" db="EMBL/GenBank/DDBJ databases">
        <authorList>
            <person name="Scholes J."/>
        </authorList>
    </citation>
    <scope>NUCLEOTIDE SEQUENCE</scope>
</reference>
<feature type="compositionally biased region" description="Basic and acidic residues" evidence="1">
    <location>
        <begin position="213"/>
        <end position="232"/>
    </location>
</feature>
<accession>A0A9N7MK98</accession>
<dbReference type="AlphaFoldDB" id="A0A9N7MK98"/>
<feature type="compositionally biased region" description="Basic and acidic residues" evidence="1">
    <location>
        <begin position="99"/>
        <end position="111"/>
    </location>
</feature>
<evidence type="ECO:0000259" key="2">
    <source>
        <dbReference type="PROSITE" id="PS50090"/>
    </source>
</evidence>
<feature type="compositionally biased region" description="Basic and acidic residues" evidence="1">
    <location>
        <begin position="56"/>
        <end position="66"/>
    </location>
</feature>
<feature type="region of interest" description="Disordered" evidence="1">
    <location>
        <begin position="1"/>
        <end position="201"/>
    </location>
</feature>
<dbReference type="PANTHER" id="PTHR47430">
    <property type="entry name" value="GB|AAC33480.1"/>
    <property type="match status" value="1"/>
</dbReference>